<proteinExistence type="inferred from homology"/>
<gene>
    <name evidence="9" type="ORF">NC99_15950</name>
</gene>
<dbReference type="EMBL" id="LGIA01000098">
    <property type="protein sequence ID" value="KOH45580.1"/>
    <property type="molecule type" value="Genomic_DNA"/>
</dbReference>
<evidence type="ECO:0000256" key="8">
    <source>
        <dbReference type="ARBA" id="ARBA00023235"/>
    </source>
</evidence>
<dbReference type="InterPro" id="IPR046357">
    <property type="entry name" value="PPIase_dom_sf"/>
</dbReference>
<evidence type="ECO:0000313" key="9">
    <source>
        <dbReference type="EMBL" id="KOH45580.1"/>
    </source>
</evidence>
<evidence type="ECO:0000256" key="1">
    <source>
        <dbReference type="ARBA" id="ARBA00000971"/>
    </source>
</evidence>
<dbReference type="STRING" id="1409788.NC99_15950"/>
<accession>A0A0L8VAS7</accession>
<keyword evidence="6" id="KW-0697">Rotamase</keyword>
<dbReference type="Gene3D" id="3.10.50.40">
    <property type="match status" value="1"/>
</dbReference>
<evidence type="ECO:0000256" key="2">
    <source>
        <dbReference type="ARBA" id="ARBA00004496"/>
    </source>
</evidence>
<dbReference type="RefSeq" id="WP_053181567.1">
    <property type="nucleotide sequence ID" value="NZ_LGIA01000098.1"/>
</dbReference>
<dbReference type="GO" id="GO:0005737">
    <property type="term" value="C:cytoplasm"/>
    <property type="evidence" value="ECO:0007669"/>
    <property type="project" value="UniProtKB-SubCell"/>
</dbReference>
<comment type="similarity">
    <text evidence="3">Belongs to the FKBP-type PPIase family.</text>
</comment>
<evidence type="ECO:0000256" key="7">
    <source>
        <dbReference type="ARBA" id="ARBA00023186"/>
    </source>
</evidence>
<organism evidence="9 10">
    <name type="scientific">Sunxiuqinia dokdonensis</name>
    <dbReference type="NCBI Taxonomy" id="1409788"/>
    <lineage>
        <taxon>Bacteria</taxon>
        <taxon>Pseudomonadati</taxon>
        <taxon>Bacteroidota</taxon>
        <taxon>Bacteroidia</taxon>
        <taxon>Marinilabiliales</taxon>
        <taxon>Prolixibacteraceae</taxon>
        <taxon>Sunxiuqinia</taxon>
    </lineage>
</organism>
<comment type="subcellular location">
    <subcellularLocation>
        <location evidence="2">Cytoplasm</location>
    </subcellularLocation>
</comment>
<keyword evidence="10" id="KW-1185">Reference proteome</keyword>
<keyword evidence="5" id="KW-0963">Cytoplasm</keyword>
<dbReference type="Proteomes" id="UP000036958">
    <property type="component" value="Unassembled WGS sequence"/>
</dbReference>
<name>A0A0L8VAS7_9BACT</name>
<keyword evidence="8" id="KW-0413">Isomerase</keyword>
<evidence type="ECO:0000256" key="4">
    <source>
        <dbReference type="ARBA" id="ARBA00013194"/>
    </source>
</evidence>
<evidence type="ECO:0000313" key="10">
    <source>
        <dbReference type="Proteomes" id="UP000036958"/>
    </source>
</evidence>
<reference evidence="10" key="1">
    <citation type="submission" date="2015-07" db="EMBL/GenBank/DDBJ databases">
        <title>Genome sequencing of Sunxiuqinia dokdonensis strain SK.</title>
        <authorList>
            <person name="Ahn S."/>
            <person name="Kim B.-C."/>
        </authorList>
    </citation>
    <scope>NUCLEOTIDE SEQUENCE [LARGE SCALE GENOMIC DNA]</scope>
    <source>
        <strain evidence="10">SK</strain>
    </source>
</reference>
<dbReference type="PANTHER" id="PTHR47861">
    <property type="entry name" value="FKBP-TYPE PEPTIDYL-PROLYL CIS-TRANS ISOMERASE SLYD"/>
    <property type="match status" value="1"/>
</dbReference>
<evidence type="ECO:0000256" key="5">
    <source>
        <dbReference type="ARBA" id="ARBA00022490"/>
    </source>
</evidence>
<protein>
    <recommendedName>
        <fullName evidence="4">peptidylprolyl isomerase</fullName>
        <ecNumber evidence="4">5.2.1.8</ecNumber>
    </recommendedName>
</protein>
<sequence length="157" mass="17296">MKIKKNTIAKVQYAVADATDGKILQQVTAHDAQEFLFGNQLLLEVFEQNLQGLSAGDEFYFQATEAEAYGPIDPKAIVNLPLTTFAEEDGRIDDEVVRIGRVFPMGDKQGNELLGKIVALENDQVTMDFNHPMAGKDLIFSGKIVAVRDALPDEIPD</sequence>
<evidence type="ECO:0000256" key="6">
    <source>
        <dbReference type="ARBA" id="ARBA00023110"/>
    </source>
</evidence>
<comment type="catalytic activity">
    <reaction evidence="1">
        <text>[protein]-peptidylproline (omega=180) = [protein]-peptidylproline (omega=0)</text>
        <dbReference type="Rhea" id="RHEA:16237"/>
        <dbReference type="Rhea" id="RHEA-COMP:10747"/>
        <dbReference type="Rhea" id="RHEA-COMP:10748"/>
        <dbReference type="ChEBI" id="CHEBI:83833"/>
        <dbReference type="ChEBI" id="CHEBI:83834"/>
        <dbReference type="EC" id="5.2.1.8"/>
    </reaction>
</comment>
<evidence type="ECO:0000256" key="3">
    <source>
        <dbReference type="ARBA" id="ARBA00006577"/>
    </source>
</evidence>
<dbReference type="EC" id="5.2.1.8" evidence="4"/>
<dbReference type="PANTHER" id="PTHR47861:SF3">
    <property type="entry name" value="FKBP-TYPE PEPTIDYL-PROLYL CIS-TRANS ISOMERASE SLYD"/>
    <property type="match status" value="1"/>
</dbReference>
<comment type="caution">
    <text evidence="9">The sequence shown here is derived from an EMBL/GenBank/DDBJ whole genome shotgun (WGS) entry which is preliminary data.</text>
</comment>
<dbReference type="AlphaFoldDB" id="A0A0L8VAS7"/>
<keyword evidence="7" id="KW-0143">Chaperone</keyword>
<dbReference type="SUPFAM" id="SSF54534">
    <property type="entry name" value="FKBP-like"/>
    <property type="match status" value="1"/>
</dbReference>
<dbReference type="GO" id="GO:0003755">
    <property type="term" value="F:peptidyl-prolyl cis-trans isomerase activity"/>
    <property type="evidence" value="ECO:0007669"/>
    <property type="project" value="UniProtKB-KW"/>
</dbReference>